<dbReference type="InterPro" id="IPR009507">
    <property type="entry name" value="UPF0435"/>
</dbReference>
<proteinExistence type="predicted"/>
<organism evidence="1 2">
    <name type="scientific">Staphylococcus intermedius NCTC 11048</name>
    <dbReference type="NCBI Taxonomy" id="1141106"/>
    <lineage>
        <taxon>Bacteria</taxon>
        <taxon>Bacillati</taxon>
        <taxon>Bacillota</taxon>
        <taxon>Bacilli</taxon>
        <taxon>Bacillales</taxon>
        <taxon>Staphylococcaceae</taxon>
        <taxon>Staphylococcus</taxon>
        <taxon>Staphylococcus intermedius group</taxon>
    </lineage>
</organism>
<reference evidence="1 2" key="1">
    <citation type="submission" date="2018-06" db="EMBL/GenBank/DDBJ databases">
        <authorList>
            <consortium name="Pathogen Informatics"/>
            <person name="Doyle S."/>
        </authorList>
    </citation>
    <scope>NUCLEOTIDE SEQUENCE [LARGE SCALE GENOMIC DNA]</scope>
    <source>
        <strain evidence="2">NCTC 11048</strain>
    </source>
</reference>
<gene>
    <name evidence="1" type="ORF">NCTC11048_01276</name>
</gene>
<evidence type="ECO:0000313" key="2">
    <source>
        <dbReference type="Proteomes" id="UP000255549"/>
    </source>
</evidence>
<dbReference type="Proteomes" id="UP000255549">
    <property type="component" value="Unassembled WGS sequence"/>
</dbReference>
<dbReference type="AlphaFoldDB" id="A0A380G5C1"/>
<dbReference type="EMBL" id="UHDP01000003">
    <property type="protein sequence ID" value="SUM46265.1"/>
    <property type="molecule type" value="Genomic_DNA"/>
</dbReference>
<accession>A0A380G5C1</accession>
<sequence length="70" mass="8243">MRYMSKTIEEMIIEIRDRLNLVNPGLIDPENYSENDREDIEDIHAFVTSKRDFTPREMTGITEALGDIRK</sequence>
<keyword evidence="2" id="KW-1185">Reference proteome</keyword>
<protein>
    <submittedName>
        <fullName evidence="1">Uncharacterized protein conserved in bacteria</fullName>
    </submittedName>
</protein>
<dbReference type="Pfam" id="PF06569">
    <property type="entry name" value="DUF1128"/>
    <property type="match status" value="1"/>
</dbReference>
<evidence type="ECO:0000313" key="1">
    <source>
        <dbReference type="EMBL" id="SUM46265.1"/>
    </source>
</evidence>
<name>A0A380G5C1_STAIN</name>
<dbReference type="STRING" id="1141106.GCA_000308095_00387"/>